<dbReference type="EMBL" id="AP024145">
    <property type="protein sequence ID" value="BCM84420.1"/>
    <property type="molecule type" value="Genomic_DNA"/>
</dbReference>
<dbReference type="KEGG" id="mind:mvi_28810"/>
<dbReference type="Proteomes" id="UP000663508">
    <property type="component" value="Chromosome"/>
</dbReference>
<evidence type="ECO:0000313" key="3">
    <source>
        <dbReference type="Proteomes" id="UP000663508"/>
    </source>
</evidence>
<gene>
    <name evidence="2" type="ORF">mvi_28810</name>
</gene>
<organism evidence="2 3">
    <name type="scientific">Methylobacterium indicum</name>
    <dbReference type="NCBI Taxonomy" id="1775910"/>
    <lineage>
        <taxon>Bacteria</taxon>
        <taxon>Pseudomonadati</taxon>
        <taxon>Pseudomonadota</taxon>
        <taxon>Alphaproteobacteria</taxon>
        <taxon>Hyphomicrobiales</taxon>
        <taxon>Methylobacteriaceae</taxon>
        <taxon>Methylobacterium</taxon>
    </lineage>
</organism>
<evidence type="ECO:0000256" key="1">
    <source>
        <dbReference type="SAM" id="MobiDB-lite"/>
    </source>
</evidence>
<protein>
    <submittedName>
        <fullName evidence="2">Uncharacterized protein</fullName>
    </submittedName>
</protein>
<reference evidence="2" key="1">
    <citation type="submission" date="2020-11" db="EMBL/GenBank/DDBJ databases">
        <title>Complete genome sequence of a novel pathogenic Methylobacterium strain isolated from rice in Vietnam.</title>
        <authorList>
            <person name="Lai K."/>
            <person name="Okazaki S."/>
            <person name="Higashi K."/>
            <person name="Mori H."/>
            <person name="Toyoda A."/>
            <person name="Kurokawa K."/>
        </authorList>
    </citation>
    <scope>NUCLEOTIDE SEQUENCE</scope>
    <source>
        <strain evidence="2">VL1</strain>
    </source>
</reference>
<sequence length="85" mass="8925">MVQMPRRVSLGDGAAPRHPEHDRPDEAEGVARALYVVAPLRQHPVGAVAVLAAAAMVTINHLRDVAQPGAAGREGGMVESRTAIQ</sequence>
<name>A0A8H8WUB0_9HYPH</name>
<feature type="compositionally biased region" description="Basic and acidic residues" evidence="1">
    <location>
        <begin position="15"/>
        <end position="26"/>
    </location>
</feature>
<proteinExistence type="predicted"/>
<dbReference type="RefSeq" id="WP_207183263.1">
    <property type="nucleotide sequence ID" value="NZ_AP024145.1"/>
</dbReference>
<dbReference type="AlphaFoldDB" id="A0A8H8WUB0"/>
<feature type="region of interest" description="Disordered" evidence="1">
    <location>
        <begin position="1"/>
        <end position="26"/>
    </location>
</feature>
<evidence type="ECO:0000313" key="2">
    <source>
        <dbReference type="EMBL" id="BCM84420.1"/>
    </source>
</evidence>
<accession>A0A8H8WUB0</accession>